<dbReference type="WBParaSite" id="SMUV_0000584501-mRNA-1">
    <property type="protein sequence ID" value="SMUV_0000584501-mRNA-1"/>
    <property type="gene ID" value="SMUV_0000584501"/>
</dbReference>
<organism evidence="2 3">
    <name type="scientific">Syphacia muris</name>
    <dbReference type="NCBI Taxonomy" id="451379"/>
    <lineage>
        <taxon>Eukaryota</taxon>
        <taxon>Metazoa</taxon>
        <taxon>Ecdysozoa</taxon>
        <taxon>Nematoda</taxon>
        <taxon>Chromadorea</taxon>
        <taxon>Rhabditida</taxon>
        <taxon>Spirurina</taxon>
        <taxon>Oxyuridomorpha</taxon>
        <taxon>Oxyuroidea</taxon>
        <taxon>Oxyuridae</taxon>
        <taxon>Syphacia</taxon>
    </lineage>
</organism>
<sequence length="106" mass="11095">MPLTGDDAESSSSTSSADSVVSPTETDLVNFPVTKAPVGETYLSESVHPVTTAAGSLEEYSVTAPVQQVLKLEDADGTVAVGEYVKMQNGEADVTHEVHPTQQNSE</sequence>
<dbReference type="Proteomes" id="UP000046393">
    <property type="component" value="Unplaced"/>
</dbReference>
<reference evidence="3" key="1">
    <citation type="submission" date="2017-02" db="UniProtKB">
        <authorList>
            <consortium name="WormBaseParasite"/>
        </authorList>
    </citation>
    <scope>IDENTIFICATION</scope>
</reference>
<proteinExistence type="predicted"/>
<feature type="compositionally biased region" description="Low complexity" evidence="1">
    <location>
        <begin position="10"/>
        <end position="22"/>
    </location>
</feature>
<accession>A0A0N5AMN2</accession>
<protein>
    <submittedName>
        <fullName evidence="3">G5 domain-containing protein</fullName>
    </submittedName>
</protein>
<name>A0A0N5AMN2_9BILA</name>
<keyword evidence="2" id="KW-1185">Reference proteome</keyword>
<evidence type="ECO:0000313" key="3">
    <source>
        <dbReference type="WBParaSite" id="SMUV_0000584501-mRNA-1"/>
    </source>
</evidence>
<evidence type="ECO:0000313" key="2">
    <source>
        <dbReference type="Proteomes" id="UP000046393"/>
    </source>
</evidence>
<feature type="region of interest" description="Disordered" evidence="1">
    <location>
        <begin position="1"/>
        <end position="28"/>
    </location>
</feature>
<evidence type="ECO:0000256" key="1">
    <source>
        <dbReference type="SAM" id="MobiDB-lite"/>
    </source>
</evidence>
<dbReference type="AlphaFoldDB" id="A0A0N5AMN2"/>